<evidence type="ECO:0000313" key="4">
    <source>
        <dbReference type="Proteomes" id="UP001056937"/>
    </source>
</evidence>
<accession>A0ABY4X646</accession>
<dbReference type="Gene3D" id="3.40.50.2000">
    <property type="entry name" value="Glycogen Phosphorylase B"/>
    <property type="match status" value="2"/>
</dbReference>
<dbReference type="RefSeq" id="WP_252166192.1">
    <property type="nucleotide sequence ID" value="NZ_CP084930.1"/>
</dbReference>
<dbReference type="SUPFAM" id="SSF53756">
    <property type="entry name" value="UDP-Glycosyltransferase/glycogen phosphorylase"/>
    <property type="match status" value="1"/>
</dbReference>
<gene>
    <name evidence="3" type="ORF">LHA26_13935</name>
</gene>
<evidence type="ECO:0000313" key="3">
    <source>
        <dbReference type="EMBL" id="USI72383.1"/>
    </source>
</evidence>
<feature type="domain" description="Glycosyl transferase family 1" evidence="2">
    <location>
        <begin position="204"/>
        <end position="350"/>
    </location>
</feature>
<evidence type="ECO:0000259" key="2">
    <source>
        <dbReference type="Pfam" id="PF00534"/>
    </source>
</evidence>
<sequence length="374" mass="39442">MSPAPLRLAVDARMDAAGGTGVSTYTRTVLAAAALRGLTAERIAASGSRGTALRWLRAGVPLPLRLRRRGEGLVARDLFRLAQSRFNRTGAMLELIAPGPPGVAHWAYPVPIFVRGWRNLYTVHDLIPLTHPALTSIDPARHRRLLALVARHAARIVTISEASRRLMLDQLGWSPARVVNAGLAVDVAAAADATLPAGVTPGGYYFFCGRIEPRKNLLRLIEAHAASGATRPLLLAGPPAEGAAPILAAAAAAPGVRLLDYVDRATLLGLVAGARALLFPSLAEGFGLPLAEAMALGTPALISRDPALREVAGEAALVVDEQSVPALADGIARLERDDALCATLVARGRARAEAFRLERFADRLGALYEEVARG</sequence>
<dbReference type="CDD" id="cd03809">
    <property type="entry name" value="GT4_MtfB-like"/>
    <property type="match status" value="1"/>
</dbReference>
<keyword evidence="1" id="KW-0808">Transferase</keyword>
<dbReference type="EMBL" id="CP084930">
    <property type="protein sequence ID" value="USI72383.1"/>
    <property type="molecule type" value="Genomic_DNA"/>
</dbReference>
<keyword evidence="4" id="KW-1185">Reference proteome</keyword>
<name>A0ABY4X646_9SPHN</name>
<evidence type="ECO:0000256" key="1">
    <source>
        <dbReference type="ARBA" id="ARBA00022679"/>
    </source>
</evidence>
<protein>
    <submittedName>
        <fullName evidence="3">Glycosyltransferase family 4 protein</fullName>
    </submittedName>
</protein>
<dbReference type="Proteomes" id="UP001056937">
    <property type="component" value="Chromosome 1"/>
</dbReference>
<organism evidence="3 4">
    <name type="scientific">Sphingomonas morindae</name>
    <dbReference type="NCBI Taxonomy" id="1541170"/>
    <lineage>
        <taxon>Bacteria</taxon>
        <taxon>Pseudomonadati</taxon>
        <taxon>Pseudomonadota</taxon>
        <taxon>Alphaproteobacteria</taxon>
        <taxon>Sphingomonadales</taxon>
        <taxon>Sphingomonadaceae</taxon>
        <taxon>Sphingomonas</taxon>
    </lineage>
</organism>
<dbReference type="InterPro" id="IPR001296">
    <property type="entry name" value="Glyco_trans_1"/>
</dbReference>
<dbReference type="PANTHER" id="PTHR46401:SF2">
    <property type="entry name" value="GLYCOSYLTRANSFERASE WBBK-RELATED"/>
    <property type="match status" value="1"/>
</dbReference>
<reference evidence="3" key="1">
    <citation type="journal article" date="2022" name="Toxins">
        <title>Genomic Analysis of Sphingopyxis sp. USTB-05 for Biodegrading Cyanobacterial Hepatotoxins.</title>
        <authorList>
            <person name="Liu C."/>
            <person name="Xu Q."/>
            <person name="Zhao Z."/>
            <person name="Zhang H."/>
            <person name="Liu X."/>
            <person name="Yin C."/>
            <person name="Liu Y."/>
            <person name="Yan H."/>
        </authorList>
    </citation>
    <scope>NUCLEOTIDE SEQUENCE</scope>
    <source>
        <strain evidence="3">NBD5</strain>
    </source>
</reference>
<proteinExistence type="predicted"/>
<dbReference type="PANTHER" id="PTHR46401">
    <property type="entry name" value="GLYCOSYLTRANSFERASE WBBK-RELATED"/>
    <property type="match status" value="1"/>
</dbReference>
<dbReference type="Pfam" id="PF00534">
    <property type="entry name" value="Glycos_transf_1"/>
    <property type="match status" value="1"/>
</dbReference>